<dbReference type="AlphaFoldDB" id="A0AAN9L6R1"/>
<feature type="transmembrane region" description="Helical" evidence="2">
    <location>
        <begin position="442"/>
        <end position="463"/>
    </location>
</feature>
<dbReference type="EMBL" id="JAYMYQ010000005">
    <property type="protein sequence ID" value="KAK7328704.1"/>
    <property type="molecule type" value="Genomic_DNA"/>
</dbReference>
<evidence type="ECO:0000256" key="2">
    <source>
        <dbReference type="SAM" id="Phobius"/>
    </source>
</evidence>
<feature type="region of interest" description="Disordered" evidence="1">
    <location>
        <begin position="128"/>
        <end position="151"/>
    </location>
</feature>
<comment type="caution">
    <text evidence="3">The sequence shown here is derived from an EMBL/GenBank/DDBJ whole genome shotgun (WGS) entry which is preliminary data.</text>
</comment>
<dbReference type="Proteomes" id="UP001367508">
    <property type="component" value="Unassembled WGS sequence"/>
</dbReference>
<organism evidence="3 4">
    <name type="scientific">Canavalia gladiata</name>
    <name type="common">Sword bean</name>
    <name type="synonym">Dolichos gladiatus</name>
    <dbReference type="NCBI Taxonomy" id="3824"/>
    <lineage>
        <taxon>Eukaryota</taxon>
        <taxon>Viridiplantae</taxon>
        <taxon>Streptophyta</taxon>
        <taxon>Embryophyta</taxon>
        <taxon>Tracheophyta</taxon>
        <taxon>Spermatophyta</taxon>
        <taxon>Magnoliopsida</taxon>
        <taxon>eudicotyledons</taxon>
        <taxon>Gunneridae</taxon>
        <taxon>Pentapetalae</taxon>
        <taxon>rosids</taxon>
        <taxon>fabids</taxon>
        <taxon>Fabales</taxon>
        <taxon>Fabaceae</taxon>
        <taxon>Papilionoideae</taxon>
        <taxon>50 kb inversion clade</taxon>
        <taxon>NPAAA clade</taxon>
        <taxon>indigoferoid/millettioid clade</taxon>
        <taxon>Phaseoleae</taxon>
        <taxon>Canavalia</taxon>
    </lineage>
</organism>
<keyword evidence="2" id="KW-0472">Membrane</keyword>
<sequence>MPGASKGYADRGEVEDLCILVFPDMPTTASWPQVPGILAKEYPDVDSKSLDFRHELHSNRYTNDLQESNTQCAGLKSWQLSSKLTWPNWFSPLDYRLWLLNLWDVPLDYRLWLLNLWDVINLEETTPNETRKSQWSKGPRGHHKHGKSISADQTILSVPQNNDFHLKTFQTIRSRGDHVDNKKGKVINENGNLKQWLPRSSKGVIHDLSMNGSLSNSAEPEKNLQRDVYKKGQEDDGSNTPLCNSTSQLTPIHLRAPPPVKVVIQFSETCSGSSWSLSFDVPYDCLLEHRVWTPTDVLYESVAITGPNELPMGTPAICMPPLPVMIASSKNTKQTQKIGSLGIPAKDIQQTENSLACRIRGTADMHVLMNQSAISKKVLSKFQQDPENSRERRRFLLFCSWVVVPYNSLPSPPIDPANGSSIPISGSSTFIDQNFDDRVELVVIRSMNLVIIVSFLFEVVLILNGLHQSFELKSSINFEISDNLVFLICWSILISCLPTFLIFFSKSSE</sequence>
<reference evidence="3 4" key="1">
    <citation type="submission" date="2024-01" db="EMBL/GenBank/DDBJ databases">
        <title>The genomes of 5 underutilized Papilionoideae crops provide insights into root nodulation and disease resistanc.</title>
        <authorList>
            <person name="Jiang F."/>
        </authorList>
    </citation>
    <scope>NUCLEOTIDE SEQUENCE [LARGE SCALE GENOMIC DNA]</scope>
    <source>
        <strain evidence="3">LVBAO_FW01</strain>
        <tissue evidence="3">Leaves</tissue>
    </source>
</reference>
<keyword evidence="4" id="KW-1185">Reference proteome</keyword>
<name>A0AAN9L6R1_CANGL</name>
<evidence type="ECO:0000313" key="3">
    <source>
        <dbReference type="EMBL" id="KAK7328704.1"/>
    </source>
</evidence>
<feature type="transmembrane region" description="Helical" evidence="2">
    <location>
        <begin position="484"/>
        <end position="504"/>
    </location>
</feature>
<accession>A0AAN9L6R1</accession>
<gene>
    <name evidence="3" type="ORF">VNO77_22821</name>
</gene>
<proteinExistence type="predicted"/>
<protein>
    <submittedName>
        <fullName evidence="3">Uncharacterized protein</fullName>
    </submittedName>
</protein>
<evidence type="ECO:0000256" key="1">
    <source>
        <dbReference type="SAM" id="MobiDB-lite"/>
    </source>
</evidence>
<evidence type="ECO:0000313" key="4">
    <source>
        <dbReference type="Proteomes" id="UP001367508"/>
    </source>
</evidence>
<feature type="compositionally biased region" description="Polar residues" evidence="1">
    <location>
        <begin position="238"/>
        <end position="250"/>
    </location>
</feature>
<feature type="region of interest" description="Disordered" evidence="1">
    <location>
        <begin position="230"/>
        <end position="250"/>
    </location>
</feature>
<keyword evidence="2" id="KW-1133">Transmembrane helix</keyword>
<keyword evidence="2" id="KW-0812">Transmembrane</keyword>